<evidence type="ECO:0000256" key="1">
    <source>
        <dbReference type="SAM" id="Phobius"/>
    </source>
</evidence>
<dbReference type="RefSeq" id="XP_060288395.1">
    <property type="nucleotide sequence ID" value="XM_060426380.1"/>
</dbReference>
<evidence type="ECO:0000313" key="2">
    <source>
        <dbReference type="EMBL" id="KAK1772182.1"/>
    </source>
</evidence>
<accession>A0AAJ0FLH2</accession>
<gene>
    <name evidence="2" type="ORF">QBC33DRAFT_520474</name>
</gene>
<keyword evidence="3" id="KW-1185">Reference proteome</keyword>
<organism evidence="2 3">
    <name type="scientific">Phialemonium atrogriseum</name>
    <dbReference type="NCBI Taxonomy" id="1093897"/>
    <lineage>
        <taxon>Eukaryota</taxon>
        <taxon>Fungi</taxon>
        <taxon>Dikarya</taxon>
        <taxon>Ascomycota</taxon>
        <taxon>Pezizomycotina</taxon>
        <taxon>Sordariomycetes</taxon>
        <taxon>Sordariomycetidae</taxon>
        <taxon>Cephalothecales</taxon>
        <taxon>Cephalothecaceae</taxon>
        <taxon>Phialemonium</taxon>
    </lineage>
</organism>
<keyword evidence="1" id="KW-0472">Membrane</keyword>
<dbReference type="AlphaFoldDB" id="A0AAJ0FLH2"/>
<reference evidence="2" key="1">
    <citation type="submission" date="2023-06" db="EMBL/GenBank/DDBJ databases">
        <title>Genome-scale phylogeny and comparative genomics of the fungal order Sordariales.</title>
        <authorList>
            <consortium name="Lawrence Berkeley National Laboratory"/>
            <person name="Hensen N."/>
            <person name="Bonometti L."/>
            <person name="Westerberg I."/>
            <person name="Brannstrom I.O."/>
            <person name="Guillou S."/>
            <person name="Cros-Aarteil S."/>
            <person name="Calhoun S."/>
            <person name="Haridas S."/>
            <person name="Kuo A."/>
            <person name="Mondo S."/>
            <person name="Pangilinan J."/>
            <person name="Riley R."/>
            <person name="Labutti K."/>
            <person name="Andreopoulos B."/>
            <person name="Lipzen A."/>
            <person name="Chen C."/>
            <person name="Yanf M."/>
            <person name="Daum C."/>
            <person name="Ng V."/>
            <person name="Clum A."/>
            <person name="Steindorff A."/>
            <person name="Ohm R."/>
            <person name="Martin F."/>
            <person name="Silar P."/>
            <person name="Natvig D."/>
            <person name="Lalanne C."/>
            <person name="Gautier V."/>
            <person name="Ament-Velasquez S.L."/>
            <person name="Kruys A."/>
            <person name="Hutchinson M.I."/>
            <person name="Powell A.J."/>
            <person name="Barry K."/>
            <person name="Miller A.N."/>
            <person name="Grigoriev I.V."/>
            <person name="Debuchy R."/>
            <person name="Gladieux P."/>
            <person name="Thoren M.H."/>
            <person name="Johannesson H."/>
        </authorList>
    </citation>
    <scope>NUCLEOTIDE SEQUENCE</scope>
    <source>
        <strain evidence="2">8032-3</strain>
    </source>
</reference>
<dbReference type="EMBL" id="MU838997">
    <property type="protein sequence ID" value="KAK1772182.1"/>
    <property type="molecule type" value="Genomic_DNA"/>
</dbReference>
<proteinExistence type="predicted"/>
<comment type="caution">
    <text evidence="2">The sequence shown here is derived from an EMBL/GenBank/DDBJ whole genome shotgun (WGS) entry which is preliminary data.</text>
</comment>
<evidence type="ECO:0000313" key="3">
    <source>
        <dbReference type="Proteomes" id="UP001244011"/>
    </source>
</evidence>
<keyword evidence="1" id="KW-1133">Transmembrane helix</keyword>
<feature type="transmembrane region" description="Helical" evidence="1">
    <location>
        <begin position="33"/>
        <end position="56"/>
    </location>
</feature>
<keyword evidence="1" id="KW-0812">Transmembrane</keyword>
<name>A0AAJ0FLH2_9PEZI</name>
<dbReference type="Proteomes" id="UP001244011">
    <property type="component" value="Unassembled WGS sequence"/>
</dbReference>
<protein>
    <submittedName>
        <fullName evidence="2">Uncharacterized protein</fullName>
    </submittedName>
</protein>
<sequence length="90" mass="10139">MLCGFVGGAVSLGRAAGRSCTQLAGVGYDDVWYTWWGIGWVQLGLGAVVAALAWRYFWGVFMVWAPTLLLRILWLSRRFTASFCFLFWAH</sequence>
<dbReference type="GeneID" id="85309567"/>